<accession>A0ACC1MDI0</accession>
<organism evidence="1 2">
    <name type="scientific">Zarea fungicola</name>
    <dbReference type="NCBI Taxonomy" id="93591"/>
    <lineage>
        <taxon>Eukaryota</taxon>
        <taxon>Fungi</taxon>
        <taxon>Dikarya</taxon>
        <taxon>Ascomycota</taxon>
        <taxon>Pezizomycotina</taxon>
        <taxon>Sordariomycetes</taxon>
        <taxon>Hypocreomycetidae</taxon>
        <taxon>Hypocreales</taxon>
        <taxon>Cordycipitaceae</taxon>
        <taxon>Zarea</taxon>
    </lineage>
</organism>
<keyword evidence="2" id="KW-1185">Reference proteome</keyword>
<reference evidence="1" key="1">
    <citation type="submission" date="2022-08" db="EMBL/GenBank/DDBJ databases">
        <title>Genome Sequence of Lecanicillium fungicola.</title>
        <authorList>
            <person name="Buettner E."/>
        </authorList>
    </citation>
    <scope>NUCLEOTIDE SEQUENCE</scope>
    <source>
        <strain evidence="1">Babe33</strain>
    </source>
</reference>
<evidence type="ECO:0000313" key="2">
    <source>
        <dbReference type="Proteomes" id="UP001143910"/>
    </source>
</evidence>
<dbReference type="Proteomes" id="UP001143910">
    <property type="component" value="Unassembled WGS sequence"/>
</dbReference>
<comment type="caution">
    <text evidence="1">The sequence shown here is derived from an EMBL/GenBank/DDBJ whole genome shotgun (WGS) entry which is preliminary data.</text>
</comment>
<evidence type="ECO:0000313" key="1">
    <source>
        <dbReference type="EMBL" id="KAJ2964352.1"/>
    </source>
</evidence>
<gene>
    <name evidence="1" type="ORF">NQ176_g10796</name>
</gene>
<protein>
    <submittedName>
        <fullName evidence="1">Uncharacterized protein</fullName>
    </submittedName>
</protein>
<sequence length="164" mass="17840">MLSAFTARPIIELRPRDKSKIETILAHGDRVLVGLNSGALRIYRLNDPTIALENGSASHAVTTTNSLSASNPQNGGDQQNRPPSRGSLKPTDLLREVEKFAPRAIEQLAIIKEANTIVSLSNYHVSLHDLQTYELIETLDRTRNASGFAVTSNIATAALELARV</sequence>
<proteinExistence type="predicted"/>
<name>A0ACC1MDI0_9HYPO</name>
<dbReference type="EMBL" id="JANJQO010003150">
    <property type="protein sequence ID" value="KAJ2964352.1"/>
    <property type="molecule type" value="Genomic_DNA"/>
</dbReference>